<feature type="domain" description="UvrD-like helicase C-terminal" evidence="6">
    <location>
        <begin position="21"/>
        <end position="85"/>
    </location>
</feature>
<dbReference type="SUPFAM" id="SSF52540">
    <property type="entry name" value="P-loop containing nucleoside triphosphate hydrolases"/>
    <property type="match status" value="1"/>
</dbReference>
<organism evidence="7 8">
    <name type="scientific">bacterium (Candidatus Ratteibacteria) CG23_combo_of_CG06-09_8_20_14_all_48_7</name>
    <dbReference type="NCBI Taxonomy" id="2014292"/>
    <lineage>
        <taxon>Bacteria</taxon>
        <taxon>Candidatus Ratteibacteria</taxon>
    </lineage>
</organism>
<dbReference type="InterPro" id="IPR014017">
    <property type="entry name" value="DNA_helicase_UvrD-like_C"/>
</dbReference>
<keyword evidence="1" id="KW-0547">Nucleotide-binding</keyword>
<dbReference type="GO" id="GO:0003677">
    <property type="term" value="F:DNA binding"/>
    <property type="evidence" value="ECO:0007669"/>
    <property type="project" value="InterPro"/>
</dbReference>
<evidence type="ECO:0000256" key="3">
    <source>
        <dbReference type="ARBA" id="ARBA00022806"/>
    </source>
</evidence>
<evidence type="ECO:0000256" key="4">
    <source>
        <dbReference type="ARBA" id="ARBA00022840"/>
    </source>
</evidence>
<gene>
    <name evidence="7" type="ORF">COX46_01835</name>
</gene>
<keyword evidence="4" id="KW-0067">ATP-binding</keyword>
<dbReference type="GO" id="GO:0043138">
    <property type="term" value="F:3'-5' DNA helicase activity"/>
    <property type="evidence" value="ECO:0007669"/>
    <property type="project" value="TreeGrafter"/>
</dbReference>
<sequence>MGEEYRGSLVGPFSTVISEAEKETDVLTLSTIHQAKGLEWKAVFIISLADGRFPHAKSADNPGRLEEERRLFYVAVTRAKSLLYLVQPIIELPGNVEYGWKSRLDRLRRGKPTPSNQRLESSHPEDGVPATDTVSRLSRFVQELSSKSYQETLAPDPKQT</sequence>
<dbReference type="AlphaFoldDB" id="A0A2G9YBA7"/>
<dbReference type="Pfam" id="PF13361">
    <property type="entry name" value="UvrD_C"/>
    <property type="match status" value="1"/>
</dbReference>
<evidence type="ECO:0000313" key="8">
    <source>
        <dbReference type="Proteomes" id="UP000230392"/>
    </source>
</evidence>
<dbReference type="GO" id="GO:0000725">
    <property type="term" value="P:recombinational repair"/>
    <property type="evidence" value="ECO:0007669"/>
    <property type="project" value="TreeGrafter"/>
</dbReference>
<evidence type="ECO:0000256" key="1">
    <source>
        <dbReference type="ARBA" id="ARBA00022741"/>
    </source>
</evidence>
<keyword evidence="3" id="KW-0347">Helicase</keyword>
<dbReference type="EMBL" id="PCRF01000083">
    <property type="protein sequence ID" value="PIP16508.1"/>
    <property type="molecule type" value="Genomic_DNA"/>
</dbReference>
<accession>A0A2G9YBA7</accession>
<feature type="region of interest" description="Disordered" evidence="5">
    <location>
        <begin position="109"/>
        <end position="132"/>
    </location>
</feature>
<dbReference type="InterPro" id="IPR000212">
    <property type="entry name" value="DNA_helicase_UvrD/REP"/>
</dbReference>
<dbReference type="Proteomes" id="UP000230392">
    <property type="component" value="Unassembled WGS sequence"/>
</dbReference>
<reference evidence="7 8" key="1">
    <citation type="submission" date="2017-09" db="EMBL/GenBank/DDBJ databases">
        <title>Depth-based differentiation of microbial function through sediment-hosted aquifers and enrichment of novel symbionts in the deep terrestrial subsurface.</title>
        <authorList>
            <person name="Probst A.J."/>
            <person name="Ladd B."/>
            <person name="Jarett J.K."/>
            <person name="Geller-Mcgrath D.E."/>
            <person name="Sieber C.M."/>
            <person name="Emerson J.B."/>
            <person name="Anantharaman K."/>
            <person name="Thomas B.C."/>
            <person name="Malmstrom R."/>
            <person name="Stieglmeier M."/>
            <person name="Klingl A."/>
            <person name="Woyke T."/>
            <person name="Ryan C.M."/>
            <person name="Banfield J.F."/>
        </authorList>
    </citation>
    <scope>NUCLEOTIDE SEQUENCE [LARGE SCALE GENOMIC DNA]</scope>
    <source>
        <strain evidence="7">CG23_combo_of_CG06-09_8_20_14_all_48_7</strain>
    </source>
</reference>
<keyword evidence="2" id="KW-0378">Hydrolase</keyword>
<comment type="caution">
    <text evidence="7">The sequence shown here is derived from an EMBL/GenBank/DDBJ whole genome shotgun (WGS) entry which is preliminary data.</text>
</comment>
<evidence type="ECO:0000256" key="2">
    <source>
        <dbReference type="ARBA" id="ARBA00022801"/>
    </source>
</evidence>
<dbReference type="InterPro" id="IPR027417">
    <property type="entry name" value="P-loop_NTPase"/>
</dbReference>
<evidence type="ECO:0000313" key="7">
    <source>
        <dbReference type="EMBL" id="PIP16508.1"/>
    </source>
</evidence>
<name>A0A2G9YBA7_9BACT</name>
<protein>
    <recommendedName>
        <fullName evidence="6">UvrD-like helicase C-terminal domain-containing protein</fullName>
    </recommendedName>
</protein>
<proteinExistence type="predicted"/>
<evidence type="ECO:0000259" key="6">
    <source>
        <dbReference type="Pfam" id="PF13361"/>
    </source>
</evidence>
<dbReference type="PANTHER" id="PTHR11070:SF2">
    <property type="entry name" value="ATP-DEPENDENT DNA HELICASE SRS2"/>
    <property type="match status" value="1"/>
</dbReference>
<dbReference type="GO" id="GO:0016787">
    <property type="term" value="F:hydrolase activity"/>
    <property type="evidence" value="ECO:0007669"/>
    <property type="project" value="UniProtKB-KW"/>
</dbReference>
<evidence type="ECO:0000256" key="5">
    <source>
        <dbReference type="SAM" id="MobiDB-lite"/>
    </source>
</evidence>
<dbReference type="Gene3D" id="3.40.50.300">
    <property type="entry name" value="P-loop containing nucleotide triphosphate hydrolases"/>
    <property type="match status" value="1"/>
</dbReference>
<dbReference type="GO" id="GO:0005524">
    <property type="term" value="F:ATP binding"/>
    <property type="evidence" value="ECO:0007669"/>
    <property type="project" value="UniProtKB-KW"/>
</dbReference>
<dbReference type="CDD" id="cd18807">
    <property type="entry name" value="SF1_C_UvrD"/>
    <property type="match status" value="1"/>
</dbReference>
<dbReference type="PANTHER" id="PTHR11070">
    <property type="entry name" value="UVRD / RECB / PCRA DNA HELICASE FAMILY MEMBER"/>
    <property type="match status" value="1"/>
</dbReference>